<keyword evidence="3" id="KW-1185">Reference proteome</keyword>
<feature type="domain" description="TPM" evidence="1">
    <location>
        <begin position="35"/>
        <end position="155"/>
    </location>
</feature>
<dbReference type="PANTHER" id="PTHR30373">
    <property type="entry name" value="UPF0603 PROTEIN YGCG"/>
    <property type="match status" value="1"/>
</dbReference>
<reference evidence="2 3" key="1">
    <citation type="submission" date="2019-07" db="EMBL/GenBank/DDBJ databases">
        <title>Whole genome shotgun sequence of Halomonas pacifica NBRC 102220.</title>
        <authorList>
            <person name="Hosoyama A."/>
            <person name="Uohara A."/>
            <person name="Ohji S."/>
            <person name="Ichikawa N."/>
        </authorList>
    </citation>
    <scope>NUCLEOTIDE SEQUENCE [LARGE SCALE GENOMIC DNA]</scope>
    <source>
        <strain evidence="2 3">NBRC 102220</strain>
    </source>
</reference>
<dbReference type="PANTHER" id="PTHR30373:SF2">
    <property type="entry name" value="UPF0603 PROTEIN YGCG"/>
    <property type="match status" value="1"/>
</dbReference>
<dbReference type="Proteomes" id="UP000321275">
    <property type="component" value="Unassembled WGS sequence"/>
</dbReference>
<evidence type="ECO:0000313" key="2">
    <source>
        <dbReference type="EMBL" id="GEK49101.1"/>
    </source>
</evidence>
<sequence length="334" mass="36435">MRRRGVIPLAILSAVLLLGLTVLGWQRRAVEPALVEDRVGLLSDAARRRLVETNRLLRQDHAIDYRVVIDHDLGDLDRHAATEFRRLGLGGESGRGLLLVLDVAANEVRLEVGHGLEGIFVDAFIAYLEARQMTEFFAVGRVADGILATTELLVAQVQGADPLREAIGLAGSGGAGARLPARLGEGARRYGSTPLAGEVDDTPEAVLAAYRQAMAGRNDNPTLAIYSRETQAMLANWVVTPAQMDAMARSLADCPVALRRSEGVRAVLRPPTGRGACPPYFFVREQGRWRLDLVAMQAAIRFGRNNRWRLETTELGAYAFAFDDLALDANGYPR</sequence>
<dbReference type="EMBL" id="BJUK01000069">
    <property type="protein sequence ID" value="GEK49101.1"/>
    <property type="molecule type" value="Genomic_DNA"/>
</dbReference>
<dbReference type="Gene3D" id="3.10.310.50">
    <property type="match status" value="1"/>
</dbReference>
<accession>A0A510XDH3</accession>
<evidence type="ECO:0000259" key="1">
    <source>
        <dbReference type="Pfam" id="PF04536"/>
    </source>
</evidence>
<dbReference type="OrthoDB" id="9810918at2"/>
<dbReference type="InterPro" id="IPR007621">
    <property type="entry name" value="TPM_dom"/>
</dbReference>
<proteinExistence type="predicted"/>
<dbReference type="Pfam" id="PF04536">
    <property type="entry name" value="TPM_phosphatase"/>
    <property type="match status" value="1"/>
</dbReference>
<dbReference type="AlphaFoldDB" id="A0A510XDH3"/>
<organism evidence="2 3">
    <name type="scientific">Bisbaumannia pacifica</name>
    <dbReference type="NCBI Taxonomy" id="77098"/>
    <lineage>
        <taxon>Bacteria</taxon>
        <taxon>Pseudomonadati</taxon>
        <taxon>Pseudomonadota</taxon>
        <taxon>Gammaproteobacteria</taxon>
        <taxon>Oceanospirillales</taxon>
        <taxon>Halomonadaceae</taxon>
        <taxon>Bisbaumannia</taxon>
    </lineage>
</organism>
<dbReference type="RefSeq" id="WP_146804419.1">
    <property type="nucleotide sequence ID" value="NZ_BJUK01000069.1"/>
</dbReference>
<gene>
    <name evidence="2" type="ORF">HPA02_33840</name>
</gene>
<evidence type="ECO:0000313" key="3">
    <source>
        <dbReference type="Proteomes" id="UP000321275"/>
    </source>
</evidence>
<name>A0A510XDH3_9GAMM</name>
<comment type="caution">
    <text evidence="2">The sequence shown here is derived from an EMBL/GenBank/DDBJ whole genome shotgun (WGS) entry which is preliminary data.</text>
</comment>
<protein>
    <recommendedName>
        <fullName evidence="1">TPM domain-containing protein</fullName>
    </recommendedName>
</protein>